<dbReference type="PANTHER" id="PTHR13950">
    <property type="entry name" value="RABCONNECTIN-RELATED"/>
    <property type="match status" value="1"/>
</dbReference>
<sequence>MWLMFFFFPFFFVTQLITHLNQWRTGKQRDLPDAALLPRLAQCTLPNIGSAIAPLPHFHIAASINPKTDIPLLPMMGLHGAAGGAPFVVHWLGNKEITFELAINSYLGQLRTKACPHVSENGSSENLCQDHTVDEEHHHHHHRTDNDADETLVLQNNHSELHDDALSGEFAWRITARLDSLVDEWRKRPEMVFSVHPLDGSFLVWHLDGLDVGPAGHCRQLQVCFSSRIPVAFPAGDANSLSEFVFLHTAPLPDHIASLPVPSRASGFPRTSSDTPVPTTVGRPSLPRPSAWSPSARLVTKHADGSLNQWALGLGEDYCAVLSVLHLARYCGHRFQLSGQACHAVLPLLLTTSHYAHAPTPTTPSQPCHNGNCSIAKYRTMDDGRIVGKPSCMSPQKPFPEDGFVEKPSVGHGAVRSELILWRVDPVSPLSYQGGVLELACVTSQYRTAFSHIAWLPTEVPAYCLEAGRKGFQYRQPAVDCPPWLRNRAGHHFRSGLYFSSDLLLL</sequence>
<reference evidence="3" key="1">
    <citation type="submission" date="2025-08" db="UniProtKB">
        <authorList>
            <consortium name="Ensembl"/>
        </authorList>
    </citation>
    <scope>IDENTIFICATION</scope>
</reference>
<keyword evidence="4" id="KW-1185">Reference proteome</keyword>
<name>A0A8C4N8W7_EPTBU</name>
<dbReference type="GO" id="GO:0007035">
    <property type="term" value="P:vacuolar acidification"/>
    <property type="evidence" value="ECO:0007669"/>
    <property type="project" value="TreeGrafter"/>
</dbReference>
<organism evidence="3 4">
    <name type="scientific">Eptatretus burgeri</name>
    <name type="common">Inshore hagfish</name>
    <dbReference type="NCBI Taxonomy" id="7764"/>
    <lineage>
        <taxon>Eukaryota</taxon>
        <taxon>Metazoa</taxon>
        <taxon>Chordata</taxon>
        <taxon>Craniata</taxon>
        <taxon>Vertebrata</taxon>
        <taxon>Cyclostomata</taxon>
        <taxon>Myxini</taxon>
        <taxon>Myxiniformes</taxon>
        <taxon>Myxinidae</taxon>
        <taxon>Eptatretinae</taxon>
        <taxon>Eptatretus</taxon>
    </lineage>
</organism>
<dbReference type="AlphaFoldDB" id="A0A8C4N8W7"/>
<dbReference type="PANTHER" id="PTHR13950:SF9">
    <property type="entry name" value="RABCONNECTIN-3A"/>
    <property type="match status" value="1"/>
</dbReference>
<keyword evidence="2" id="KW-0732">Signal</keyword>
<feature type="signal peptide" evidence="2">
    <location>
        <begin position="1"/>
        <end position="18"/>
    </location>
</feature>
<dbReference type="GO" id="GO:0043291">
    <property type="term" value="C:RAVE complex"/>
    <property type="evidence" value="ECO:0007669"/>
    <property type="project" value="TreeGrafter"/>
</dbReference>
<accession>A0A8C4N8W7</accession>
<evidence type="ECO:0000256" key="2">
    <source>
        <dbReference type="SAM" id="SignalP"/>
    </source>
</evidence>
<feature type="region of interest" description="Disordered" evidence="1">
    <location>
        <begin position="263"/>
        <end position="293"/>
    </location>
</feature>
<dbReference type="Proteomes" id="UP000694388">
    <property type="component" value="Unplaced"/>
</dbReference>
<dbReference type="InterPro" id="IPR052208">
    <property type="entry name" value="DmX-like/RAVE_component"/>
</dbReference>
<dbReference type="GeneTree" id="ENSGT00390000000096"/>
<dbReference type="Ensembl" id="ENSEBUT00000004470.1">
    <property type="protein sequence ID" value="ENSEBUP00000004056.1"/>
    <property type="gene ID" value="ENSEBUG00000002894.1"/>
</dbReference>
<evidence type="ECO:0000256" key="1">
    <source>
        <dbReference type="SAM" id="MobiDB-lite"/>
    </source>
</evidence>
<reference evidence="3" key="2">
    <citation type="submission" date="2025-09" db="UniProtKB">
        <authorList>
            <consortium name="Ensembl"/>
        </authorList>
    </citation>
    <scope>IDENTIFICATION</scope>
</reference>
<proteinExistence type="predicted"/>
<feature type="chain" id="PRO_5033983164" evidence="2">
    <location>
        <begin position="19"/>
        <end position="506"/>
    </location>
</feature>
<protein>
    <submittedName>
        <fullName evidence="3">Uncharacterized protein</fullName>
    </submittedName>
</protein>
<feature type="compositionally biased region" description="Polar residues" evidence="1">
    <location>
        <begin position="269"/>
        <end position="278"/>
    </location>
</feature>
<evidence type="ECO:0000313" key="4">
    <source>
        <dbReference type="Proteomes" id="UP000694388"/>
    </source>
</evidence>
<evidence type="ECO:0000313" key="3">
    <source>
        <dbReference type="Ensembl" id="ENSEBUP00000004056.1"/>
    </source>
</evidence>